<evidence type="ECO:0000313" key="2">
    <source>
        <dbReference type="EMBL" id="GGO01400.1"/>
    </source>
</evidence>
<name>A0A830GTL4_9EURY</name>
<proteinExistence type="predicted"/>
<dbReference type="EMBL" id="BMOU01000006">
    <property type="protein sequence ID" value="GGO01400.1"/>
    <property type="molecule type" value="Genomic_DNA"/>
</dbReference>
<feature type="region of interest" description="Disordered" evidence="1">
    <location>
        <begin position="1"/>
        <end position="64"/>
    </location>
</feature>
<sequence>MRPDSAALATVTRGDGDAVHWTPPVTCAGKQYAPPRGTRLLDRQMSDSASLQRGPRARVQTSVEQLLKQPVKEAVREVLAEGAQSDAADAAETDSEPPSEPAQSESTADDGDQIQTSSGRRLPSRRVLSVAVLALFVYLRRRRRSGTTEG</sequence>
<reference evidence="2" key="1">
    <citation type="journal article" date="2014" name="Int. J. Syst. Evol. Microbiol.">
        <title>Complete genome sequence of Corynebacterium casei LMG S-19264T (=DSM 44701T), isolated from a smear-ripened cheese.</title>
        <authorList>
            <consortium name="US DOE Joint Genome Institute (JGI-PGF)"/>
            <person name="Walter F."/>
            <person name="Albersmeier A."/>
            <person name="Kalinowski J."/>
            <person name="Ruckert C."/>
        </authorList>
    </citation>
    <scope>NUCLEOTIDE SEQUENCE</scope>
    <source>
        <strain evidence="2">JCM 17820</strain>
    </source>
</reference>
<dbReference type="AlphaFoldDB" id="A0A830GTL4"/>
<comment type="caution">
    <text evidence="2">The sequence shown here is derived from an EMBL/GenBank/DDBJ whole genome shotgun (WGS) entry which is preliminary data.</text>
</comment>
<protein>
    <submittedName>
        <fullName evidence="2">Uncharacterized protein</fullName>
    </submittedName>
</protein>
<accession>A0A830GTL4</accession>
<evidence type="ECO:0000256" key="1">
    <source>
        <dbReference type="SAM" id="MobiDB-lite"/>
    </source>
</evidence>
<reference evidence="2" key="2">
    <citation type="submission" date="2020-09" db="EMBL/GenBank/DDBJ databases">
        <authorList>
            <person name="Sun Q."/>
            <person name="Ohkuma M."/>
        </authorList>
    </citation>
    <scope>NUCLEOTIDE SEQUENCE</scope>
    <source>
        <strain evidence="2">JCM 17820</strain>
    </source>
</reference>
<keyword evidence="3" id="KW-1185">Reference proteome</keyword>
<organism evidence="2 3">
    <name type="scientific">Haloarcula pellucida</name>
    <dbReference type="NCBI Taxonomy" id="1427151"/>
    <lineage>
        <taxon>Archaea</taxon>
        <taxon>Methanobacteriati</taxon>
        <taxon>Methanobacteriota</taxon>
        <taxon>Stenosarchaea group</taxon>
        <taxon>Halobacteria</taxon>
        <taxon>Halobacteriales</taxon>
        <taxon>Haloarculaceae</taxon>
        <taxon>Haloarcula</taxon>
    </lineage>
</organism>
<dbReference type="Proteomes" id="UP000605784">
    <property type="component" value="Unassembled WGS sequence"/>
</dbReference>
<feature type="region of interest" description="Disordered" evidence="1">
    <location>
        <begin position="78"/>
        <end position="122"/>
    </location>
</feature>
<evidence type="ECO:0000313" key="3">
    <source>
        <dbReference type="Proteomes" id="UP000605784"/>
    </source>
</evidence>
<gene>
    <name evidence="2" type="ORF">GCM10009030_34980</name>
</gene>